<keyword evidence="6 7" id="KW-0472">Membrane</keyword>
<evidence type="ECO:0000256" key="1">
    <source>
        <dbReference type="ARBA" id="ARBA00004141"/>
    </source>
</evidence>
<dbReference type="EMBL" id="MU827309">
    <property type="protein sequence ID" value="KAJ7360608.1"/>
    <property type="molecule type" value="Genomic_DNA"/>
</dbReference>
<dbReference type="OrthoDB" id="10066605at2759"/>
<sequence>MNLLLLMFGTTRVVYLIWNPYGSDPHATKTELIILIIMFGIGTSCVTSGFSFILLIVLESTRITIASSKFQNRGFLFGVWVVNVLYVITSDLIVSNFHEAKVMILICQITFALWGFLIALGYATAAARLWRNLKASRQTAQYDPGLAAEGKKITRLVRLLYSAAICGVVLFSTVVYSALGDTGVYNESGIVSTRPWIAVQTLLRACEVFMCLFIFLIALKTKTANSTNNNQVDSDDSKLRASMSLASK</sequence>
<comment type="subcellular location">
    <subcellularLocation>
        <location evidence="1">Membrane</location>
        <topology evidence="1">Multi-pass membrane protein</topology>
    </subcellularLocation>
</comment>
<feature type="transmembrane region" description="Helical" evidence="7">
    <location>
        <begin position="159"/>
        <end position="179"/>
    </location>
</feature>
<evidence type="ECO:0000256" key="7">
    <source>
        <dbReference type="SAM" id="Phobius"/>
    </source>
</evidence>
<feature type="domain" description="Proline-rich transmembrane protein 3/4" evidence="8">
    <location>
        <begin position="2"/>
        <end position="226"/>
    </location>
</feature>
<feature type="transmembrane region" description="Helical" evidence="7">
    <location>
        <begin position="32"/>
        <end position="58"/>
    </location>
</feature>
<gene>
    <name evidence="9" type="ORF">OS493_015716</name>
</gene>
<evidence type="ECO:0000313" key="10">
    <source>
        <dbReference type="Proteomes" id="UP001163046"/>
    </source>
</evidence>
<feature type="transmembrane region" description="Helical" evidence="7">
    <location>
        <begin position="70"/>
        <end position="88"/>
    </location>
</feature>
<keyword evidence="5 7" id="KW-1133">Transmembrane helix</keyword>
<name>A0A9X0CKC9_9CNID</name>
<accession>A0A9X0CKC9</accession>
<feature type="transmembrane region" description="Helical" evidence="7">
    <location>
        <begin position="100"/>
        <end position="127"/>
    </location>
</feature>
<keyword evidence="4" id="KW-0732">Signal</keyword>
<feature type="transmembrane region" description="Helical" evidence="7">
    <location>
        <begin position="199"/>
        <end position="219"/>
    </location>
</feature>
<dbReference type="Proteomes" id="UP001163046">
    <property type="component" value="Unassembled WGS sequence"/>
</dbReference>
<keyword evidence="2" id="KW-0597">Phosphoprotein</keyword>
<dbReference type="PANTHER" id="PTHR35578:SF6">
    <property type="entry name" value="PROLINE-RICH TRANSMEMBRANE PROTEIN 4"/>
    <property type="match status" value="1"/>
</dbReference>
<dbReference type="AlphaFoldDB" id="A0A9X0CKC9"/>
<dbReference type="Pfam" id="PF25987">
    <property type="entry name" value="PRRT3"/>
    <property type="match status" value="1"/>
</dbReference>
<dbReference type="InterPro" id="IPR052836">
    <property type="entry name" value="PRRT_domain-containing"/>
</dbReference>
<reference evidence="9" key="1">
    <citation type="submission" date="2023-01" db="EMBL/GenBank/DDBJ databases">
        <title>Genome assembly of the deep-sea coral Lophelia pertusa.</title>
        <authorList>
            <person name="Herrera S."/>
            <person name="Cordes E."/>
        </authorList>
    </citation>
    <scope>NUCLEOTIDE SEQUENCE</scope>
    <source>
        <strain evidence="9">USNM1676648</strain>
        <tissue evidence="9">Polyp</tissue>
    </source>
</reference>
<evidence type="ECO:0000259" key="8">
    <source>
        <dbReference type="Pfam" id="PF25987"/>
    </source>
</evidence>
<keyword evidence="10" id="KW-1185">Reference proteome</keyword>
<evidence type="ECO:0000256" key="5">
    <source>
        <dbReference type="ARBA" id="ARBA00022989"/>
    </source>
</evidence>
<dbReference type="InterPro" id="IPR059081">
    <property type="entry name" value="PRRT3-4"/>
</dbReference>
<dbReference type="PANTHER" id="PTHR35578">
    <property type="entry name" value="PROLINE-RICH TRANSMEMBRANE PROTEIN 4-RELATED"/>
    <property type="match status" value="1"/>
</dbReference>
<organism evidence="9 10">
    <name type="scientific">Desmophyllum pertusum</name>
    <dbReference type="NCBI Taxonomy" id="174260"/>
    <lineage>
        <taxon>Eukaryota</taxon>
        <taxon>Metazoa</taxon>
        <taxon>Cnidaria</taxon>
        <taxon>Anthozoa</taxon>
        <taxon>Hexacorallia</taxon>
        <taxon>Scleractinia</taxon>
        <taxon>Caryophylliina</taxon>
        <taxon>Caryophylliidae</taxon>
        <taxon>Desmophyllum</taxon>
    </lineage>
</organism>
<proteinExistence type="predicted"/>
<comment type="caution">
    <text evidence="9">The sequence shown here is derived from an EMBL/GenBank/DDBJ whole genome shotgun (WGS) entry which is preliminary data.</text>
</comment>
<evidence type="ECO:0000256" key="6">
    <source>
        <dbReference type="ARBA" id="ARBA00023136"/>
    </source>
</evidence>
<keyword evidence="3 7" id="KW-0812">Transmembrane</keyword>
<evidence type="ECO:0000256" key="4">
    <source>
        <dbReference type="ARBA" id="ARBA00022729"/>
    </source>
</evidence>
<evidence type="ECO:0000313" key="9">
    <source>
        <dbReference type="EMBL" id="KAJ7360608.1"/>
    </source>
</evidence>
<evidence type="ECO:0000256" key="2">
    <source>
        <dbReference type="ARBA" id="ARBA00022553"/>
    </source>
</evidence>
<evidence type="ECO:0000256" key="3">
    <source>
        <dbReference type="ARBA" id="ARBA00022692"/>
    </source>
</evidence>
<protein>
    <recommendedName>
        <fullName evidence="8">Proline-rich transmembrane protein 3/4 domain-containing protein</fullName>
    </recommendedName>
</protein>